<gene>
    <name evidence="2" type="ORF">N478_13010</name>
</gene>
<comment type="caution">
    <text evidence="2">The sequence shown here is derived from an EMBL/GenBank/DDBJ whole genome shotgun (WGS) entry which is preliminary data.</text>
</comment>
<evidence type="ECO:0000313" key="3">
    <source>
        <dbReference type="Proteomes" id="UP000076661"/>
    </source>
</evidence>
<name>A0A162CJW0_9GAMM</name>
<dbReference type="InterPro" id="IPR011009">
    <property type="entry name" value="Kinase-like_dom_sf"/>
</dbReference>
<dbReference type="PANTHER" id="PTHR21064">
    <property type="entry name" value="AMINOGLYCOSIDE PHOSPHOTRANSFERASE DOMAIN-CONTAINING PROTEIN-RELATED"/>
    <property type="match status" value="1"/>
</dbReference>
<dbReference type="EMBL" id="AUXX01000006">
    <property type="protein sequence ID" value="KZN69096.1"/>
    <property type="molecule type" value="Genomic_DNA"/>
</dbReference>
<dbReference type="AlphaFoldDB" id="A0A162CJW0"/>
<dbReference type="InterPro" id="IPR002575">
    <property type="entry name" value="Aminoglycoside_PTrfase"/>
</dbReference>
<proteinExistence type="predicted"/>
<evidence type="ECO:0000259" key="1">
    <source>
        <dbReference type="Pfam" id="PF01636"/>
    </source>
</evidence>
<dbReference type="Pfam" id="PF01636">
    <property type="entry name" value="APH"/>
    <property type="match status" value="1"/>
</dbReference>
<reference evidence="2 3" key="1">
    <citation type="submission" date="2013-07" db="EMBL/GenBank/DDBJ databases">
        <title>Comparative Genomic and Metabolomic Analysis of Twelve Strains of Pseudoalteromonas luteoviolacea.</title>
        <authorList>
            <person name="Vynne N.G."/>
            <person name="Mansson M."/>
            <person name="Gram L."/>
        </authorList>
    </citation>
    <scope>NUCLEOTIDE SEQUENCE [LARGE SCALE GENOMIC DNA]</scope>
    <source>
        <strain evidence="2 3">S4060-1</strain>
    </source>
</reference>
<dbReference type="PATRIC" id="fig|1365257.3.peg.1005"/>
<dbReference type="PANTHER" id="PTHR21064:SF5">
    <property type="entry name" value="SLR1880 PROTEIN"/>
    <property type="match status" value="1"/>
</dbReference>
<evidence type="ECO:0000313" key="2">
    <source>
        <dbReference type="EMBL" id="KZN69096.1"/>
    </source>
</evidence>
<dbReference type="Gene3D" id="3.90.1200.10">
    <property type="match status" value="1"/>
</dbReference>
<dbReference type="SUPFAM" id="SSF56112">
    <property type="entry name" value="Protein kinase-like (PK-like)"/>
    <property type="match status" value="1"/>
</dbReference>
<sequence length="377" mass="42021">MNYVTDELAASLITTPIYKVSMEYRSNAEHLAVQYGLSGEEISMKPIGSGHINTTMLLTDGNRALVVQKLNTTVFPQPEHLVDNARLIEMHLVSKAQSGLYGLGIIKHVATTSGKFLVEYQGEVWRALEFIGKSYSEDVVDCAIKARTAAGAFGEFANALNDFDAMQLNTVIPDFHNLSMRIEKLKNLIQSDPLGRGETCADDIAFCESQFELAQEVKAVEATLPIRVCHNDTKINNMLFNSETNQAKAVIDLDTCMPGYWLYDFGDMVRTFCSPEQEDSTNLSNVVVRINIFEAIVTGYISAVADKLTEAEKRSFILGAKVMPLMIGIRFLTDYLDGDNYFAVKHDMHNLERARNQFALYKDIVNKEAQLSAIINS</sequence>
<dbReference type="InterPro" id="IPR050249">
    <property type="entry name" value="Pseudomonas-type_ThrB"/>
</dbReference>
<protein>
    <recommendedName>
        <fullName evidence="1">Aminoglycoside phosphotransferase domain-containing protein</fullName>
    </recommendedName>
</protein>
<organism evidence="2 3">
    <name type="scientific">Pseudoalteromonas luteoviolacea S4060-1</name>
    <dbReference type="NCBI Taxonomy" id="1365257"/>
    <lineage>
        <taxon>Bacteria</taxon>
        <taxon>Pseudomonadati</taxon>
        <taxon>Pseudomonadota</taxon>
        <taxon>Gammaproteobacteria</taxon>
        <taxon>Alteromonadales</taxon>
        <taxon>Pseudoalteromonadaceae</taxon>
        <taxon>Pseudoalteromonas</taxon>
    </lineage>
</organism>
<dbReference type="Proteomes" id="UP000076661">
    <property type="component" value="Unassembled WGS sequence"/>
</dbReference>
<feature type="domain" description="Aminoglycoside phosphotransferase" evidence="1">
    <location>
        <begin position="44"/>
        <end position="278"/>
    </location>
</feature>
<accession>A0A162CJW0</accession>